<reference evidence="1 2" key="1">
    <citation type="submission" date="2019-03" db="EMBL/GenBank/DDBJ databases">
        <title>Genomic Encyclopedia of Type Strains, Phase IV (KMG-IV): sequencing the most valuable type-strain genomes for metagenomic binning, comparative biology and taxonomic classification.</title>
        <authorList>
            <person name="Goeker M."/>
        </authorList>
    </citation>
    <scope>NUCLEOTIDE SEQUENCE [LARGE SCALE GENOMIC DNA]</scope>
    <source>
        <strain evidence="1 2">DSM 45707</strain>
    </source>
</reference>
<evidence type="ECO:0000313" key="1">
    <source>
        <dbReference type="EMBL" id="TCS93944.1"/>
    </source>
</evidence>
<dbReference type="RefSeq" id="WP_131925336.1">
    <property type="nucleotide sequence ID" value="NZ_SMAG01000005.1"/>
</dbReference>
<dbReference type="Proteomes" id="UP000294937">
    <property type="component" value="Unassembled WGS sequence"/>
</dbReference>
<accession>A0A4R3L6W0</accession>
<proteinExistence type="predicted"/>
<sequence>MSYQQQPDFFESNGLAHEHYDYPYPPVYPMTMSPEQYDLSNNAQVSIFPFFPFFRPFPFFGPFPFFRPFPPFFW</sequence>
<organism evidence="1 2">
    <name type="scientific">Hazenella coriacea</name>
    <dbReference type="NCBI Taxonomy" id="1179467"/>
    <lineage>
        <taxon>Bacteria</taxon>
        <taxon>Bacillati</taxon>
        <taxon>Bacillota</taxon>
        <taxon>Bacilli</taxon>
        <taxon>Bacillales</taxon>
        <taxon>Thermoactinomycetaceae</taxon>
        <taxon>Hazenella</taxon>
    </lineage>
</organism>
<comment type="caution">
    <text evidence="1">The sequence shown here is derived from an EMBL/GenBank/DDBJ whole genome shotgun (WGS) entry which is preliminary data.</text>
</comment>
<keyword evidence="2" id="KW-1185">Reference proteome</keyword>
<dbReference type="EMBL" id="SMAG01000005">
    <property type="protein sequence ID" value="TCS93944.1"/>
    <property type="molecule type" value="Genomic_DNA"/>
</dbReference>
<gene>
    <name evidence="1" type="ORF">EDD58_105155</name>
</gene>
<evidence type="ECO:0000313" key="2">
    <source>
        <dbReference type="Proteomes" id="UP000294937"/>
    </source>
</evidence>
<dbReference type="AlphaFoldDB" id="A0A4R3L6W0"/>
<name>A0A4R3L6W0_9BACL</name>
<protein>
    <submittedName>
        <fullName evidence="1">Uncharacterized protein</fullName>
    </submittedName>
</protein>